<protein>
    <submittedName>
        <fullName evidence="2">Uncharacterized protein</fullName>
    </submittedName>
</protein>
<dbReference type="KEGG" id="naj:B1756_00580"/>
<evidence type="ECO:0000256" key="1">
    <source>
        <dbReference type="SAM" id="Phobius"/>
    </source>
</evidence>
<gene>
    <name evidence="2" type="ORF">B1756_00580</name>
</gene>
<dbReference type="AlphaFoldDB" id="A0A2Z2HTK5"/>
<name>A0A2Z2HTK5_9EURY</name>
<dbReference type="EMBL" id="CP019893">
    <property type="protein sequence ID" value="ARS88394.1"/>
    <property type="molecule type" value="Genomic_DNA"/>
</dbReference>
<feature type="transmembrane region" description="Helical" evidence="1">
    <location>
        <begin position="21"/>
        <end position="42"/>
    </location>
</feature>
<keyword evidence="3" id="KW-1185">Reference proteome</keyword>
<keyword evidence="1" id="KW-0812">Transmembrane</keyword>
<sequence length="88" mass="9220">MVRVTTSETTSDGLSLFDSPFNIASTIVGVIALVAAPVFLWTGYQDSTLPVVGTELNILNGSIGFMLLALVAVTAFVMAAFMESGFGR</sequence>
<feature type="transmembrane region" description="Helical" evidence="1">
    <location>
        <begin position="62"/>
        <end position="82"/>
    </location>
</feature>
<organism evidence="2 3">
    <name type="scientific">Natrarchaeobaculum aegyptiacum</name>
    <dbReference type="NCBI Taxonomy" id="745377"/>
    <lineage>
        <taxon>Archaea</taxon>
        <taxon>Methanobacteriati</taxon>
        <taxon>Methanobacteriota</taxon>
        <taxon>Stenosarchaea group</taxon>
        <taxon>Halobacteria</taxon>
        <taxon>Halobacteriales</taxon>
        <taxon>Natrialbaceae</taxon>
        <taxon>Natrarchaeobaculum</taxon>
    </lineage>
</organism>
<dbReference type="Proteomes" id="UP000250088">
    <property type="component" value="Chromosome"/>
</dbReference>
<evidence type="ECO:0000313" key="2">
    <source>
        <dbReference type="EMBL" id="ARS88394.1"/>
    </source>
</evidence>
<keyword evidence="1" id="KW-0472">Membrane</keyword>
<proteinExistence type="predicted"/>
<keyword evidence="1" id="KW-1133">Transmembrane helix</keyword>
<evidence type="ECO:0000313" key="3">
    <source>
        <dbReference type="Proteomes" id="UP000250088"/>
    </source>
</evidence>
<reference evidence="3" key="1">
    <citation type="submission" date="2017-02" db="EMBL/GenBank/DDBJ databases">
        <title>Natronthermophilus aegyptiacus gen. nov.,sp. nov., an aerobic, extremely halophilic alkalithermophilic archaeon isolated from the athalassohaline Wadi An Natrun, Egypt.</title>
        <authorList>
            <person name="Zhao B."/>
        </authorList>
    </citation>
    <scope>NUCLEOTIDE SEQUENCE [LARGE SCALE GENOMIC DNA]</scope>
    <source>
        <strain evidence="3">JW/NM-HA 15</strain>
    </source>
</reference>
<accession>A0A2Z2HTK5</accession>